<dbReference type="Gene3D" id="3.20.20.70">
    <property type="entry name" value="Aldolase class I"/>
    <property type="match status" value="1"/>
</dbReference>
<evidence type="ECO:0000313" key="5">
    <source>
        <dbReference type="EMBL" id="SFQ02850.1"/>
    </source>
</evidence>
<keyword evidence="3" id="KW-0464">Manganese</keyword>
<comment type="similarity">
    <text evidence="1 4">Belongs to the class-II DAHP synthase family.</text>
</comment>
<gene>
    <name evidence="5" type="ORF">SAMN05421810_104244</name>
</gene>
<dbReference type="STRING" id="587909.SAMN05421810_104244"/>
<dbReference type="EC" id="2.5.1.54" evidence="4"/>
<dbReference type="PANTHER" id="PTHR21337:SF0">
    <property type="entry name" value="PHOSPHO-2-DEHYDRO-3-DEOXYHEPTONATE ALDOLASE"/>
    <property type="match status" value="1"/>
</dbReference>
<dbReference type="InterPro" id="IPR013785">
    <property type="entry name" value="Aldolase_TIM"/>
</dbReference>
<keyword evidence="6" id="KW-1185">Reference proteome</keyword>
<evidence type="ECO:0000256" key="3">
    <source>
        <dbReference type="PIRSR" id="PIRSR602480-1"/>
    </source>
</evidence>
<dbReference type="InterPro" id="IPR002480">
    <property type="entry name" value="DAHP_synth_2"/>
</dbReference>
<comment type="pathway">
    <text evidence="4">Metabolic intermediate biosynthesis; chorismate biosynthesis; chorismate from D-erythrose 4-phosphate and phosphoenolpyruvate: step 1/7.</text>
</comment>
<dbReference type="GO" id="GO:0003849">
    <property type="term" value="F:3-deoxy-7-phosphoheptulonate synthase activity"/>
    <property type="evidence" value="ECO:0007669"/>
    <property type="project" value="UniProtKB-EC"/>
</dbReference>
<feature type="binding site" evidence="3">
    <location>
        <position position="249"/>
    </location>
    <ligand>
        <name>phosphoenolpyruvate</name>
        <dbReference type="ChEBI" id="CHEBI:58702"/>
    </ligand>
</feature>
<reference evidence="6" key="1">
    <citation type="submission" date="2016-10" db="EMBL/GenBank/DDBJ databases">
        <authorList>
            <person name="Varghese N."/>
            <person name="Submissions S."/>
        </authorList>
    </citation>
    <scope>NUCLEOTIDE SEQUENCE [LARGE SCALE GENOMIC DNA]</scope>
    <source>
        <strain evidence="6">CGMCC 4.5579</strain>
    </source>
</reference>
<dbReference type="Pfam" id="PF01474">
    <property type="entry name" value="DAHP_synth_2"/>
    <property type="match status" value="2"/>
</dbReference>
<feature type="binding site" evidence="3">
    <location>
        <position position="115"/>
    </location>
    <ligand>
        <name>phosphoenolpyruvate</name>
        <dbReference type="ChEBI" id="CHEBI:58702"/>
    </ligand>
</feature>
<feature type="binding site" evidence="3">
    <location>
        <position position="76"/>
    </location>
    <ligand>
        <name>Mn(2+)</name>
        <dbReference type="ChEBI" id="CHEBI:29035"/>
    </ligand>
</feature>
<feature type="binding site" evidence="3">
    <location>
        <position position="354"/>
    </location>
    <ligand>
        <name>Mn(2+)</name>
        <dbReference type="ChEBI" id="CHEBI:29035"/>
    </ligand>
</feature>
<keyword evidence="3" id="KW-0104">Cadmium</keyword>
<dbReference type="AlphaFoldDB" id="A0A1I5V5V9"/>
<evidence type="ECO:0000313" key="6">
    <source>
        <dbReference type="Proteomes" id="UP000198727"/>
    </source>
</evidence>
<protein>
    <recommendedName>
        <fullName evidence="4">Phospho-2-dehydro-3-deoxyheptonate aldolase</fullName>
        <ecNumber evidence="4">2.5.1.54</ecNumber>
    </recommendedName>
</protein>
<accession>A0A1I5V5V9</accession>
<organism evidence="5 6">
    <name type="scientific">Amycolatopsis arida</name>
    <dbReference type="NCBI Taxonomy" id="587909"/>
    <lineage>
        <taxon>Bacteria</taxon>
        <taxon>Bacillati</taxon>
        <taxon>Actinomycetota</taxon>
        <taxon>Actinomycetes</taxon>
        <taxon>Pseudonocardiales</taxon>
        <taxon>Pseudonocardiaceae</taxon>
        <taxon>Amycolatopsis</taxon>
    </lineage>
</organism>
<evidence type="ECO:0000256" key="4">
    <source>
        <dbReference type="RuleBase" id="RU363071"/>
    </source>
</evidence>
<dbReference type="GO" id="GO:0009073">
    <property type="term" value="P:aromatic amino acid family biosynthetic process"/>
    <property type="evidence" value="ECO:0007669"/>
    <property type="project" value="UniProtKB-KW"/>
</dbReference>
<keyword evidence="3" id="KW-0170">Cobalt</keyword>
<proteinExistence type="inferred from homology"/>
<feature type="binding site" evidence="3">
    <location>
        <position position="383"/>
    </location>
    <ligand>
        <name>Mn(2+)</name>
        <dbReference type="ChEBI" id="CHEBI:29035"/>
    </ligand>
</feature>
<dbReference type="GO" id="GO:0008652">
    <property type="term" value="P:amino acid biosynthetic process"/>
    <property type="evidence" value="ECO:0007669"/>
    <property type="project" value="UniProtKB-KW"/>
</dbReference>
<dbReference type="PANTHER" id="PTHR21337">
    <property type="entry name" value="PHOSPHO-2-DEHYDRO-3-DEOXYHEPTONATE ALDOLASE 1, 2"/>
    <property type="match status" value="1"/>
</dbReference>
<name>A0A1I5V5V9_9PSEU</name>
<dbReference type="OrthoDB" id="9766852at2"/>
<dbReference type="SUPFAM" id="SSF51569">
    <property type="entry name" value="Aldolase"/>
    <property type="match status" value="1"/>
</dbReference>
<dbReference type="RefSeq" id="WP_092530624.1">
    <property type="nucleotide sequence ID" value="NZ_FOWW01000004.1"/>
</dbReference>
<dbReference type="GO" id="GO:0009423">
    <property type="term" value="P:chorismate biosynthetic process"/>
    <property type="evidence" value="ECO:0007669"/>
    <property type="project" value="UniProtKB-UniPathway"/>
</dbReference>
<comment type="catalytic activity">
    <reaction evidence="4">
        <text>D-erythrose 4-phosphate + phosphoenolpyruvate + H2O = 7-phospho-2-dehydro-3-deoxy-D-arabino-heptonate + phosphate</text>
        <dbReference type="Rhea" id="RHEA:14717"/>
        <dbReference type="ChEBI" id="CHEBI:15377"/>
        <dbReference type="ChEBI" id="CHEBI:16897"/>
        <dbReference type="ChEBI" id="CHEBI:43474"/>
        <dbReference type="ChEBI" id="CHEBI:58394"/>
        <dbReference type="ChEBI" id="CHEBI:58702"/>
        <dbReference type="EC" id="2.5.1.54"/>
    </reaction>
</comment>
<feature type="binding site" evidence="3">
    <location>
        <position position="312"/>
    </location>
    <ligand>
        <name>Mn(2+)</name>
        <dbReference type="ChEBI" id="CHEBI:29035"/>
    </ligand>
</feature>
<dbReference type="EMBL" id="FOWW01000004">
    <property type="protein sequence ID" value="SFQ02850.1"/>
    <property type="molecule type" value="Genomic_DNA"/>
</dbReference>
<feature type="binding site" evidence="3">
    <location>
        <position position="280"/>
    </location>
    <ligand>
        <name>phosphoenolpyruvate</name>
        <dbReference type="ChEBI" id="CHEBI:58702"/>
    </ligand>
</feature>
<sequence>MVADPLSLLVEPIRRRLDGAVAAQQPHWTAHPDLPGCRAVLAEAPAPVSAAEVAEVQRAVAVVAGGNAQVLQLGDCAESFHEVGEEHVRAKLGLLHGLADELARRGGQEVLRVGRLGGQFAKPRSQLTERVGDRTLPVFRGHMVNSEEPTPAARRHDPRRMLQALAASAAVLGQVRADRTRRAGGPFAAGPWASHDALVLDYEASLVRAGAGRRFLASTHLPWIGDRTRQPGSAHVRLLAALANPVACKVGPTTDLAALRAVCARLDPDREPGRLTLIVRLGAGAVADLLPRLVAAVRSWGHPVVWLSDPMHGNTIRVGGGLKTRRLDDVVTEAVRFRRILRRCGAHPGGLHLEVAATDVTECVGGPVRDVDALPRRYTTLCDPRLNPTQTAELLRHWAEA</sequence>
<evidence type="ECO:0000256" key="2">
    <source>
        <dbReference type="ARBA" id="ARBA00022679"/>
    </source>
</evidence>
<evidence type="ECO:0000256" key="1">
    <source>
        <dbReference type="ARBA" id="ARBA00008911"/>
    </source>
</evidence>
<keyword evidence="4" id="KW-0028">Amino-acid biosynthesis</keyword>
<keyword evidence="4" id="KW-0057">Aromatic amino acid biosynthesis</keyword>
<keyword evidence="2 4" id="KW-0808">Transferase</keyword>
<comment type="cofactor">
    <cofactor evidence="3">
        <name>Mn(2+)</name>
        <dbReference type="ChEBI" id="CHEBI:29035"/>
    </cofactor>
    <cofactor evidence="3">
        <name>Co(2+)</name>
        <dbReference type="ChEBI" id="CHEBI:48828"/>
    </cofactor>
    <cofactor evidence="3">
        <name>Cd(2+)</name>
        <dbReference type="ChEBI" id="CHEBI:48775"/>
    </cofactor>
    <text evidence="3">Binds 1 divalent cation per subunit. The enzyme is active with manganese, cobalt or cadmium ions.</text>
</comment>
<dbReference type="UniPathway" id="UPA00053">
    <property type="reaction ID" value="UER00084"/>
</dbReference>
<dbReference type="Proteomes" id="UP000198727">
    <property type="component" value="Unassembled WGS sequence"/>
</dbReference>